<dbReference type="CTD" id="75576687"/>
<dbReference type="CDD" id="cd09274">
    <property type="entry name" value="RNase_HI_RT_Ty3"/>
    <property type="match status" value="1"/>
</dbReference>
<dbReference type="PROSITE" id="PS00141">
    <property type="entry name" value="ASP_PROTEASE"/>
    <property type="match status" value="1"/>
</dbReference>
<dbReference type="Gene3D" id="3.10.10.10">
    <property type="entry name" value="HIV Type 1 Reverse Transcriptase, subunit A, domain 1"/>
    <property type="match status" value="1"/>
</dbReference>
<dbReference type="PROSITE" id="PS50175">
    <property type="entry name" value="ASP_PROT_RETROV"/>
    <property type="match status" value="1"/>
</dbReference>
<dbReference type="Pfam" id="PF23055">
    <property type="entry name" value="DUF7041"/>
    <property type="match status" value="1"/>
</dbReference>
<feature type="domain" description="Reverse transcriptase" evidence="11">
    <location>
        <begin position="471"/>
        <end position="648"/>
    </location>
</feature>
<keyword evidence="2" id="KW-0645">Protease</keyword>
<keyword evidence="4" id="KW-0548">Nucleotidyltransferase</keyword>
<dbReference type="Proteomes" id="UP000471633">
    <property type="component" value="Unassembled WGS sequence"/>
</dbReference>
<dbReference type="InterPro" id="IPR041373">
    <property type="entry name" value="RT_RNaseH"/>
</dbReference>
<evidence type="ECO:0000256" key="4">
    <source>
        <dbReference type="ARBA" id="ARBA00022695"/>
    </source>
</evidence>
<sequence>MSYENTVSSVQQASSVRSLNLPAPSFKITDPKLWFIRLENYFLANRILLQKDKFGLTSTLLPDEVADSVREALAKPDTEKPYDVLREAVIKTLSLSDQQAVEQLLSQVQIGDRTPSQLKNYMKSLLGDRHIDNNLFYQLWLRRPPANIQQILVVGDTDADLDNIAKIADRIYERSKQASPPLHSVTVDDRLDTLQKEINVLCRKLTELTQREKPRRSSRDRSRERTRSTSRRRTTPAICWYHQMFGYRARKCLQPCRFNRAGNRYPRVSMATASTHIMPENSRLFYIQDQTTGAQFLVDTGAEISVVPPVSEERKNINPSLVLRAANKSDIKTYGKRKLSLDFGRGASYRWNFVIADVSMPIIGIDFLCNFDLLVDSRRHRLINGNQTTSIRGILTEAVSMNLVIDKSRNDPYKLLLKEFPELVKVTYNKADLKHSIQHHIVTNGPPINARPRRLDPKRLAIAKQEFDKLMRLGIVRPSNSPWASPLHMAPKKNGEVRPCGDYRALNKQTVADRYPIPHIHDFTYSIEGTTIFSKIDLVRAYYHIPVAPQDIPKTAVTTPFGLYEFLRMPFGLTNAAQTFQRFIDQVIRGLPGVYAYIDDLLVASTTKDEHIQQLRQLFMRLREHGISINIEKCEFGKESLQFLGHNITSQGITPIATEVDAIRNYPLPDSWKKLRRFLGLVNYYRRFIPNCASILQPLTDALRGHARTFQLSPDAIQAFENAKKALNREVTLTRRKSETPLAIMTDASDVAVGAVLQQLVKGIWEPLSFFSKRLNPTQTRYSTFGSELLAIYLAIKHFRHMVEGINFTVYTDHKPLTKALSAKQDNYSPREIRQLEFISQFTSDIQYVKGQEDDVADALSRATISTLMASGIDYNGLAKLQERDIELNKLRSDGTTSLVLEEVRFGNTKVICDTSTGRPRPFIPKTL</sequence>
<feature type="region of interest" description="Disordered" evidence="9">
    <location>
        <begin position="209"/>
        <end position="233"/>
    </location>
</feature>
<dbReference type="InterPro" id="IPR050951">
    <property type="entry name" value="Retrovirus_Pol_polyprotein"/>
</dbReference>
<feature type="compositionally biased region" description="Basic and acidic residues" evidence="9">
    <location>
        <begin position="209"/>
        <end position="227"/>
    </location>
</feature>
<protein>
    <recommendedName>
        <fullName evidence="1">RNA-directed DNA polymerase</fullName>
        <ecNumber evidence="1">2.7.7.49</ecNumber>
    </recommendedName>
</protein>
<dbReference type="GO" id="GO:0006508">
    <property type="term" value="P:proteolysis"/>
    <property type="evidence" value="ECO:0007669"/>
    <property type="project" value="UniProtKB-KW"/>
</dbReference>
<evidence type="ECO:0000256" key="1">
    <source>
        <dbReference type="ARBA" id="ARBA00012493"/>
    </source>
</evidence>
<keyword evidence="5" id="KW-0540">Nuclease</keyword>
<evidence type="ECO:0000259" key="10">
    <source>
        <dbReference type="PROSITE" id="PS50175"/>
    </source>
</evidence>
<keyword evidence="7" id="KW-0378">Hydrolase</keyword>
<reference evidence="12" key="2">
    <citation type="journal article" date="2019" name="Gigascience">
        <title>High-quality Schistosoma haematobium genome achieved by single-molecule and long-range sequencing.</title>
        <authorList>
            <person name="Stroehlein A.J."/>
            <person name="Korhonen P.K."/>
            <person name="Chong T.M."/>
            <person name="Lim Y.L."/>
            <person name="Chan K.G."/>
            <person name="Webster B."/>
            <person name="Rollinson D."/>
            <person name="Brindley P.J."/>
            <person name="Gasser R.B."/>
            <person name="Young N.D."/>
        </authorList>
    </citation>
    <scope>NUCLEOTIDE SEQUENCE</scope>
</reference>
<dbReference type="Pfam" id="PF17917">
    <property type="entry name" value="RT_RNaseH"/>
    <property type="match status" value="1"/>
</dbReference>
<feature type="domain" description="Peptidase A2" evidence="10">
    <location>
        <begin position="294"/>
        <end position="367"/>
    </location>
</feature>
<dbReference type="PROSITE" id="PS50878">
    <property type="entry name" value="RT_POL"/>
    <property type="match status" value="1"/>
</dbReference>
<dbReference type="InterPro" id="IPR055469">
    <property type="entry name" value="DUF7041"/>
</dbReference>
<dbReference type="InterPro" id="IPR001969">
    <property type="entry name" value="Aspartic_peptidase_AS"/>
</dbReference>
<dbReference type="InterPro" id="IPR021109">
    <property type="entry name" value="Peptidase_aspartic_dom_sf"/>
</dbReference>
<proteinExistence type="predicted"/>
<dbReference type="SUPFAM" id="SSF56672">
    <property type="entry name" value="DNA/RNA polymerases"/>
    <property type="match status" value="1"/>
</dbReference>
<dbReference type="PANTHER" id="PTHR37984:SF5">
    <property type="entry name" value="PROTEIN NYNRIN-LIKE"/>
    <property type="match status" value="1"/>
</dbReference>
<gene>
    <name evidence="12" type="ORF">MS3_00001163</name>
</gene>
<dbReference type="SUPFAM" id="SSF50630">
    <property type="entry name" value="Acid proteases"/>
    <property type="match status" value="1"/>
</dbReference>
<reference evidence="12" key="1">
    <citation type="journal article" date="2012" name="Nat. Genet.">
        <title>Whole-genome sequence of Schistosoma haematobium.</title>
        <authorList>
            <person name="Young N.D."/>
            <person name="Jex A.R."/>
            <person name="Li B."/>
            <person name="Liu S."/>
            <person name="Yang L."/>
            <person name="Xiong Z."/>
            <person name="Li Y."/>
            <person name="Cantacessi C."/>
            <person name="Hall R.S."/>
            <person name="Xu X."/>
            <person name="Chen F."/>
            <person name="Wu X."/>
            <person name="Zerlotini A."/>
            <person name="Oliveira G."/>
            <person name="Hofmann A."/>
            <person name="Zhang G."/>
            <person name="Fang X."/>
            <person name="Kang Y."/>
            <person name="Campbell B.E."/>
            <person name="Loukas A."/>
            <person name="Ranganathan S."/>
            <person name="Rollinson D."/>
            <person name="Rinaldi G."/>
            <person name="Brindley P.J."/>
            <person name="Yang H."/>
            <person name="Wang J."/>
            <person name="Wang J."/>
            <person name="Gasser R.B."/>
        </authorList>
    </citation>
    <scope>NUCLEOTIDE SEQUENCE</scope>
</reference>
<evidence type="ECO:0000256" key="5">
    <source>
        <dbReference type="ARBA" id="ARBA00022722"/>
    </source>
</evidence>
<evidence type="ECO:0000256" key="8">
    <source>
        <dbReference type="ARBA" id="ARBA00022918"/>
    </source>
</evidence>
<comment type="caution">
    <text evidence="12">The sequence shown here is derived from an EMBL/GenBank/DDBJ whole genome shotgun (WGS) entry which is preliminary data.</text>
</comment>
<dbReference type="InterPro" id="IPR000477">
    <property type="entry name" value="RT_dom"/>
</dbReference>
<dbReference type="InterPro" id="IPR043128">
    <property type="entry name" value="Rev_trsase/Diguanyl_cyclase"/>
</dbReference>
<dbReference type="CDD" id="cd01647">
    <property type="entry name" value="RT_LTR"/>
    <property type="match status" value="1"/>
</dbReference>
<keyword evidence="13" id="KW-1185">Reference proteome</keyword>
<dbReference type="AlphaFoldDB" id="A0A922LQ60"/>
<evidence type="ECO:0000256" key="3">
    <source>
        <dbReference type="ARBA" id="ARBA00022679"/>
    </source>
</evidence>
<evidence type="ECO:0000259" key="11">
    <source>
        <dbReference type="PROSITE" id="PS50878"/>
    </source>
</evidence>
<keyword evidence="6" id="KW-0255">Endonuclease</keyword>
<dbReference type="KEGG" id="shx:MS3_00001163"/>
<dbReference type="FunFam" id="3.30.70.270:FF:000020">
    <property type="entry name" value="Transposon Tf2-6 polyprotein-like Protein"/>
    <property type="match status" value="1"/>
</dbReference>
<dbReference type="FunFam" id="2.40.70.10:FF:000130">
    <property type="entry name" value="Retrovirus-related Pol polyprotein from transposon opus-like Protein"/>
    <property type="match status" value="1"/>
</dbReference>
<dbReference type="GeneID" id="75576687"/>
<dbReference type="RefSeq" id="XP_051071479.1">
    <property type="nucleotide sequence ID" value="XM_051208658.1"/>
</dbReference>
<dbReference type="GO" id="GO:0003964">
    <property type="term" value="F:RNA-directed DNA polymerase activity"/>
    <property type="evidence" value="ECO:0007669"/>
    <property type="project" value="UniProtKB-KW"/>
</dbReference>
<dbReference type="InterPro" id="IPR001995">
    <property type="entry name" value="Peptidase_A2_cat"/>
</dbReference>
<evidence type="ECO:0000256" key="6">
    <source>
        <dbReference type="ARBA" id="ARBA00022759"/>
    </source>
</evidence>
<dbReference type="EC" id="2.7.7.49" evidence="1"/>
<evidence type="ECO:0000313" key="12">
    <source>
        <dbReference type="EMBL" id="KAH9591219.1"/>
    </source>
</evidence>
<keyword evidence="8" id="KW-0695">RNA-directed DNA polymerase</keyword>
<reference evidence="12" key="3">
    <citation type="submission" date="2021-06" db="EMBL/GenBank/DDBJ databases">
        <title>Chromosome-level genome assembly for S. haematobium.</title>
        <authorList>
            <person name="Stroehlein A.J."/>
        </authorList>
    </citation>
    <scope>NUCLEOTIDE SEQUENCE</scope>
</reference>
<evidence type="ECO:0000313" key="13">
    <source>
        <dbReference type="Proteomes" id="UP000471633"/>
    </source>
</evidence>
<accession>A0A922LQ60</accession>
<dbReference type="GO" id="GO:0004519">
    <property type="term" value="F:endonuclease activity"/>
    <property type="evidence" value="ECO:0007669"/>
    <property type="project" value="UniProtKB-KW"/>
</dbReference>
<dbReference type="EMBL" id="AMPZ03000002">
    <property type="protein sequence ID" value="KAH9591219.1"/>
    <property type="molecule type" value="Genomic_DNA"/>
</dbReference>
<evidence type="ECO:0000256" key="7">
    <source>
        <dbReference type="ARBA" id="ARBA00022801"/>
    </source>
</evidence>
<evidence type="ECO:0000256" key="9">
    <source>
        <dbReference type="SAM" id="MobiDB-lite"/>
    </source>
</evidence>
<organism evidence="12 13">
    <name type="scientific">Schistosoma haematobium</name>
    <name type="common">Blood fluke</name>
    <dbReference type="NCBI Taxonomy" id="6185"/>
    <lineage>
        <taxon>Eukaryota</taxon>
        <taxon>Metazoa</taxon>
        <taxon>Spiralia</taxon>
        <taxon>Lophotrochozoa</taxon>
        <taxon>Platyhelminthes</taxon>
        <taxon>Trematoda</taxon>
        <taxon>Digenea</taxon>
        <taxon>Strigeidida</taxon>
        <taxon>Schistosomatoidea</taxon>
        <taxon>Schistosomatidae</taxon>
        <taxon>Schistosoma</taxon>
    </lineage>
</organism>
<dbReference type="GO" id="GO:0004190">
    <property type="term" value="F:aspartic-type endopeptidase activity"/>
    <property type="evidence" value="ECO:0007669"/>
    <property type="project" value="InterPro"/>
</dbReference>
<dbReference type="Gene3D" id="3.30.70.270">
    <property type="match status" value="2"/>
</dbReference>
<dbReference type="Pfam" id="PF00078">
    <property type="entry name" value="RVT_1"/>
    <property type="match status" value="1"/>
</dbReference>
<dbReference type="FunFam" id="3.10.10.10:FF:000007">
    <property type="entry name" value="Retrovirus-related Pol polyprotein from transposon 17.6-like Protein"/>
    <property type="match status" value="1"/>
</dbReference>
<reference evidence="12" key="4">
    <citation type="journal article" date="2022" name="PLoS Pathog.">
        <title>Chromosome-level genome of Schistosoma haematobium underpins genome-wide explorations of molecular variation.</title>
        <authorList>
            <person name="Stroehlein A.J."/>
            <person name="Korhonen P.K."/>
            <person name="Lee V.V."/>
            <person name="Ralph S.A."/>
            <person name="Mentink-Kane M."/>
            <person name="You H."/>
            <person name="McManus D.P."/>
            <person name="Tchuente L.T."/>
            <person name="Stothard J.R."/>
            <person name="Kaur P."/>
            <person name="Dudchenko O."/>
            <person name="Aiden E.L."/>
            <person name="Yang B."/>
            <person name="Yang H."/>
            <person name="Emery A.M."/>
            <person name="Webster B.L."/>
            <person name="Brindley P.J."/>
            <person name="Rollinson D."/>
            <person name="Chang B.C.H."/>
            <person name="Gasser R.B."/>
            <person name="Young N.D."/>
        </authorList>
    </citation>
    <scope>NUCLEOTIDE SEQUENCE</scope>
</reference>
<dbReference type="Gene3D" id="2.40.70.10">
    <property type="entry name" value="Acid Proteases"/>
    <property type="match status" value="1"/>
</dbReference>
<name>A0A922LQ60_SCHHA</name>
<dbReference type="InterPro" id="IPR043502">
    <property type="entry name" value="DNA/RNA_pol_sf"/>
</dbReference>
<keyword evidence="3" id="KW-0808">Transferase</keyword>
<dbReference type="PANTHER" id="PTHR37984">
    <property type="entry name" value="PROTEIN CBG26694"/>
    <property type="match status" value="1"/>
</dbReference>
<evidence type="ECO:0000256" key="2">
    <source>
        <dbReference type="ARBA" id="ARBA00022670"/>
    </source>
</evidence>